<dbReference type="OrthoDB" id="102230at2759"/>
<gene>
    <name evidence="2" type="ORF">Pfra01_001111600</name>
</gene>
<keyword evidence="1" id="KW-0812">Transmembrane</keyword>
<feature type="transmembrane region" description="Helical" evidence="1">
    <location>
        <begin position="460"/>
        <end position="478"/>
    </location>
</feature>
<dbReference type="EMBL" id="BSXT01001090">
    <property type="protein sequence ID" value="GMF38475.1"/>
    <property type="molecule type" value="Genomic_DNA"/>
</dbReference>
<protein>
    <submittedName>
        <fullName evidence="2">Unnamed protein product</fullName>
    </submittedName>
</protein>
<feature type="transmembrane region" description="Helical" evidence="1">
    <location>
        <begin position="279"/>
        <end position="298"/>
    </location>
</feature>
<feature type="transmembrane region" description="Helical" evidence="1">
    <location>
        <begin position="375"/>
        <end position="395"/>
    </location>
</feature>
<keyword evidence="1" id="KW-1133">Transmembrane helix</keyword>
<keyword evidence="3" id="KW-1185">Reference proteome</keyword>
<feature type="transmembrane region" description="Helical" evidence="1">
    <location>
        <begin position="243"/>
        <end position="267"/>
    </location>
</feature>
<organism evidence="2 3">
    <name type="scientific">Phytophthora fragariaefolia</name>
    <dbReference type="NCBI Taxonomy" id="1490495"/>
    <lineage>
        <taxon>Eukaryota</taxon>
        <taxon>Sar</taxon>
        <taxon>Stramenopiles</taxon>
        <taxon>Oomycota</taxon>
        <taxon>Peronosporomycetes</taxon>
        <taxon>Peronosporales</taxon>
        <taxon>Peronosporaceae</taxon>
        <taxon>Phytophthora</taxon>
    </lineage>
</organism>
<dbReference type="AlphaFoldDB" id="A0A9W7CQI5"/>
<accession>A0A9W7CQI5</accession>
<evidence type="ECO:0000313" key="2">
    <source>
        <dbReference type="EMBL" id="GMF38475.1"/>
    </source>
</evidence>
<reference evidence="2" key="1">
    <citation type="submission" date="2023-04" db="EMBL/GenBank/DDBJ databases">
        <title>Phytophthora fragariaefolia NBRC 109709.</title>
        <authorList>
            <person name="Ichikawa N."/>
            <person name="Sato H."/>
            <person name="Tonouchi N."/>
        </authorList>
    </citation>
    <scope>NUCLEOTIDE SEQUENCE</scope>
    <source>
        <strain evidence="2">NBRC 109709</strain>
    </source>
</reference>
<evidence type="ECO:0000256" key="1">
    <source>
        <dbReference type="SAM" id="Phobius"/>
    </source>
</evidence>
<dbReference type="Proteomes" id="UP001165121">
    <property type="component" value="Unassembled WGS sequence"/>
</dbReference>
<comment type="caution">
    <text evidence="2">The sequence shown here is derived from an EMBL/GenBank/DDBJ whole genome shotgun (WGS) entry which is preliminary data.</text>
</comment>
<feature type="transmembrane region" description="Helical" evidence="1">
    <location>
        <begin position="310"/>
        <end position="337"/>
    </location>
</feature>
<name>A0A9W7CQI5_9STRA</name>
<evidence type="ECO:0000313" key="3">
    <source>
        <dbReference type="Proteomes" id="UP001165121"/>
    </source>
</evidence>
<sequence>MTTLFGASDFQHKVILDSKFAPLEFLATLDLEHGGWFEFRFDVHFSMATLKKKQDRVMIYMLACDESAKAFLHLPSDSSTGSNDTSVPSYCAMPNRTLDYYCQSFPLENQSSDKSIYMSAKKIIGLTDNATSQAEYGVLTASNSTNITFYIDACELLGGNEAILRSCLESPPSTSGMNTFESDKNYCFYCPKNYPFLSEAENETWSEECEISPAAKQAVTGTVTMNLCTRDGECLWPSNNYLVGFYGTSIAVWVLGSLVGIVHMYCAPSGSVVALHYKLMSIPVTQIVYSALSFATKYSAGHFASPKYNMLAIVTLVSQTVALAVSAEVALFIAAGWSITQARLDRIDVIRIRFVTIEWALSFVMLKQLKIENLGIAAIWGVSWFSILFLIHYYATANLKMLRLRYRIGEQVNIDTSLVMWKGTLFLHYRRLQKGYIFVATVASLTGSDNRWHIWEWISVQVHEILIFLVCVVLAYICRCQQFRFSELGNLEITIDENTERASTASPRANSSDDAVSSSSVVPVINEPVRKKVATVLILGPDKSVSLGTSYAFENKLEEDEIARSKEAGLTNAGDTVQSSIAGAGTH</sequence>
<keyword evidence="1" id="KW-0472">Membrane</keyword>
<proteinExistence type="predicted"/>